<gene>
    <name evidence="2" type="ORF">DDE23_05555</name>
</gene>
<proteinExistence type="predicted"/>
<keyword evidence="1" id="KW-0732">Signal</keyword>
<feature type="signal peptide" evidence="1">
    <location>
        <begin position="1"/>
        <end position="23"/>
    </location>
</feature>
<dbReference type="OrthoDB" id="9987482at2"/>
<reference evidence="2 3" key="1">
    <citation type="journal article" date="2011" name="Syst. Appl. Microbiol.">
        <title>Defluviimonas denitrificans gen. nov., sp. nov., and Pararhodobacter aggregans gen. nov., sp. nov., non-phototrophic Rhodobacteraceae from the biofilter of a marine aquaculture.</title>
        <authorList>
            <person name="Foesel B.U."/>
            <person name="Drake H.L."/>
            <person name="Schramm A."/>
        </authorList>
    </citation>
    <scope>NUCLEOTIDE SEQUENCE [LARGE SCALE GENOMIC DNA]</scope>
    <source>
        <strain evidence="2 3">D1-19</strain>
    </source>
</reference>
<protein>
    <submittedName>
        <fullName evidence="2">Uncharacterized protein</fullName>
    </submittedName>
</protein>
<accession>A0A2T7UUS6</accession>
<dbReference type="EMBL" id="QDDR01000002">
    <property type="protein sequence ID" value="PVE48520.1"/>
    <property type="molecule type" value="Genomic_DNA"/>
</dbReference>
<evidence type="ECO:0000313" key="3">
    <source>
        <dbReference type="Proteomes" id="UP000244810"/>
    </source>
</evidence>
<evidence type="ECO:0000256" key="1">
    <source>
        <dbReference type="SAM" id="SignalP"/>
    </source>
</evidence>
<feature type="chain" id="PRO_5015748799" evidence="1">
    <location>
        <begin position="24"/>
        <end position="138"/>
    </location>
</feature>
<dbReference type="AlphaFoldDB" id="A0A2T7UUS6"/>
<name>A0A2T7UUS6_9RHOB</name>
<evidence type="ECO:0000313" key="2">
    <source>
        <dbReference type="EMBL" id="PVE48520.1"/>
    </source>
</evidence>
<dbReference type="Proteomes" id="UP000244810">
    <property type="component" value="Unassembled WGS sequence"/>
</dbReference>
<organism evidence="2 3">
    <name type="scientific">Pararhodobacter aggregans</name>
    <dbReference type="NCBI Taxonomy" id="404875"/>
    <lineage>
        <taxon>Bacteria</taxon>
        <taxon>Pseudomonadati</taxon>
        <taxon>Pseudomonadota</taxon>
        <taxon>Alphaproteobacteria</taxon>
        <taxon>Rhodobacterales</taxon>
        <taxon>Paracoccaceae</taxon>
        <taxon>Pararhodobacter</taxon>
    </lineage>
</organism>
<sequence length="138" mass="13761">MIRLPALRSLALLPLLAAGLVLAMPGEGRADGFYVHDLGDGGAPEACMAQALAALSAYATATGTPGAVIQAGVWSVDAYGLEPGGVDVDIACPYRDNHVGVALLTAHGTGAEEDRAAVADGITGYWNGGMPAQGGATK</sequence>
<dbReference type="RefSeq" id="WP_107750592.1">
    <property type="nucleotide sequence ID" value="NZ_QBKF01000002.1"/>
</dbReference>
<comment type="caution">
    <text evidence="2">The sequence shown here is derived from an EMBL/GenBank/DDBJ whole genome shotgun (WGS) entry which is preliminary data.</text>
</comment>
<keyword evidence="3" id="KW-1185">Reference proteome</keyword>